<keyword evidence="2" id="KW-1185">Reference proteome</keyword>
<organism evidence="1 2">
    <name type="scientific">Roseiconus lacunae</name>
    <dbReference type="NCBI Taxonomy" id="2605694"/>
    <lineage>
        <taxon>Bacteria</taxon>
        <taxon>Pseudomonadati</taxon>
        <taxon>Planctomycetota</taxon>
        <taxon>Planctomycetia</taxon>
        <taxon>Pirellulales</taxon>
        <taxon>Pirellulaceae</taxon>
        <taxon>Roseiconus</taxon>
    </lineage>
</organism>
<evidence type="ECO:0000313" key="2">
    <source>
        <dbReference type="Proteomes" id="UP001239462"/>
    </source>
</evidence>
<comment type="caution">
    <text evidence="1">The sequence shown here is derived from an EMBL/GenBank/DDBJ whole genome shotgun (WGS) entry which is preliminary data.</text>
</comment>
<reference evidence="1 2" key="1">
    <citation type="submission" date="2023-06" db="EMBL/GenBank/DDBJ databases">
        <title>Roseiconus lacunae JC819 isolated from Gulf of Mannar region, Tamil Nadu.</title>
        <authorList>
            <person name="Pk S."/>
            <person name="Ch S."/>
            <person name="Ch V.R."/>
        </authorList>
    </citation>
    <scope>NUCLEOTIDE SEQUENCE [LARGE SCALE GENOMIC DNA]</scope>
    <source>
        <strain evidence="1 2">JC819</strain>
    </source>
</reference>
<proteinExistence type="predicted"/>
<sequence length="105" mass="12018">MTNEPQTEPPSQPPNLRQHAIAYVAESGEWFYFKFAHNFTGRIRALSAIKSYAAHPDLAFGWRDCQQLAAAINRSRFVTFPPSYPFVLINYSEQRYQPPTPKAKA</sequence>
<dbReference type="RefSeq" id="WP_289163594.1">
    <property type="nucleotide sequence ID" value="NZ_JASZZN010000007.1"/>
</dbReference>
<evidence type="ECO:0000313" key="1">
    <source>
        <dbReference type="EMBL" id="MDM4015988.1"/>
    </source>
</evidence>
<name>A0ABT7PHK5_9BACT</name>
<protein>
    <submittedName>
        <fullName evidence="1">Uncharacterized protein</fullName>
    </submittedName>
</protein>
<gene>
    <name evidence="1" type="ORF">QTN89_11135</name>
</gene>
<accession>A0ABT7PHK5</accession>
<dbReference type="EMBL" id="JASZZN010000007">
    <property type="protein sequence ID" value="MDM4015988.1"/>
    <property type="molecule type" value="Genomic_DNA"/>
</dbReference>
<dbReference type="Proteomes" id="UP001239462">
    <property type="component" value="Unassembled WGS sequence"/>
</dbReference>